<accession>A0A151Z918</accession>
<dbReference type="AlphaFoldDB" id="A0A151Z918"/>
<evidence type="ECO:0000313" key="2">
    <source>
        <dbReference type="EMBL" id="KYQ90438.1"/>
    </source>
</evidence>
<organism evidence="2 3">
    <name type="scientific">Tieghemostelium lacteum</name>
    <name type="common">Slime mold</name>
    <name type="synonym">Dictyostelium lacteum</name>
    <dbReference type="NCBI Taxonomy" id="361077"/>
    <lineage>
        <taxon>Eukaryota</taxon>
        <taxon>Amoebozoa</taxon>
        <taxon>Evosea</taxon>
        <taxon>Eumycetozoa</taxon>
        <taxon>Dictyostelia</taxon>
        <taxon>Dictyosteliales</taxon>
        <taxon>Raperosteliaceae</taxon>
        <taxon>Tieghemostelium</taxon>
    </lineage>
</organism>
<dbReference type="InParanoid" id="A0A151Z918"/>
<gene>
    <name evidence="2" type="ORF">DLAC_09060</name>
</gene>
<sequence>MSQPMQMSPNSSPCYNKLKRRIDLVDNDSVESIQNNKKYLSQAMADSIGFLSLNDDYPPPNINSNNNNLTTDKYYKDVTMANGFNSTNNANTLQQEELQQQTQPMNIQYQQQQPEQQYYQQQIVPQSIYNGSKALAIIPSQEPIYFSPNNSKNNNNVGSNNASNTNDLKLKFNIPFRSSTMNTLPISKFSEEIKSKALILYSEPSEIISGSLRKEIIEKRKQQKILQEIQKQKEKEKEQQMVEDTDIKSNCTEFDPMPI</sequence>
<proteinExistence type="predicted"/>
<keyword evidence="3" id="KW-1185">Reference proteome</keyword>
<dbReference type="Proteomes" id="UP000076078">
    <property type="component" value="Unassembled WGS sequence"/>
</dbReference>
<comment type="caution">
    <text evidence="2">The sequence shown here is derived from an EMBL/GenBank/DDBJ whole genome shotgun (WGS) entry which is preliminary data.</text>
</comment>
<evidence type="ECO:0000313" key="3">
    <source>
        <dbReference type="Proteomes" id="UP000076078"/>
    </source>
</evidence>
<dbReference type="EMBL" id="LODT01000037">
    <property type="protein sequence ID" value="KYQ90438.1"/>
    <property type="molecule type" value="Genomic_DNA"/>
</dbReference>
<dbReference type="OrthoDB" id="21593at2759"/>
<feature type="region of interest" description="Disordered" evidence="1">
    <location>
        <begin position="233"/>
        <end position="259"/>
    </location>
</feature>
<name>A0A151Z918_TIELA</name>
<protein>
    <submittedName>
        <fullName evidence="2">Uncharacterized protein</fullName>
    </submittedName>
</protein>
<evidence type="ECO:0000256" key="1">
    <source>
        <dbReference type="SAM" id="MobiDB-lite"/>
    </source>
</evidence>
<reference evidence="2 3" key="1">
    <citation type="submission" date="2015-12" db="EMBL/GenBank/DDBJ databases">
        <title>Dictyostelia acquired genes for synthesis and detection of signals that induce cell-type specialization by lateral gene transfer from prokaryotes.</title>
        <authorList>
            <person name="Gloeckner G."/>
            <person name="Schaap P."/>
        </authorList>
    </citation>
    <scope>NUCLEOTIDE SEQUENCE [LARGE SCALE GENOMIC DNA]</scope>
    <source>
        <strain evidence="2 3">TK</strain>
    </source>
</reference>